<keyword evidence="5 6" id="KW-0472">Membrane</keyword>
<evidence type="ECO:0000256" key="2">
    <source>
        <dbReference type="ARBA" id="ARBA00009142"/>
    </source>
</evidence>
<feature type="transmembrane region" description="Helical" evidence="6">
    <location>
        <begin position="202"/>
        <end position="220"/>
    </location>
</feature>
<comment type="subcellular location">
    <subcellularLocation>
        <location evidence="6">Cell membrane</location>
        <topology evidence="6">Multi-pass membrane protein</topology>
    </subcellularLocation>
    <subcellularLocation>
        <location evidence="1">Membrane</location>
        <topology evidence="1">Multi-pass membrane protein</topology>
    </subcellularLocation>
</comment>
<feature type="transmembrane region" description="Helical" evidence="6">
    <location>
        <begin position="7"/>
        <end position="25"/>
    </location>
</feature>
<evidence type="ECO:0000256" key="3">
    <source>
        <dbReference type="ARBA" id="ARBA00022692"/>
    </source>
</evidence>
<gene>
    <name evidence="7" type="ORF">DSM107014_03680</name>
</gene>
<evidence type="ECO:0000313" key="8">
    <source>
        <dbReference type="Proteomes" id="UP000767446"/>
    </source>
</evidence>
<feature type="transmembrane region" description="Helical" evidence="6">
    <location>
        <begin position="137"/>
        <end position="162"/>
    </location>
</feature>
<reference evidence="7" key="1">
    <citation type="submission" date="2021-02" db="EMBL/GenBank/DDBJ databases">
        <title>Metagenome analyses of Stigonema ocellatum DSM 106950, Chlorogloea purpurea SAG 13.99 and Gomphosphaeria aponina DSM 107014.</title>
        <authorList>
            <person name="Marter P."/>
            <person name="Huang S."/>
        </authorList>
    </citation>
    <scope>NUCLEOTIDE SEQUENCE</scope>
    <source>
        <strain evidence="7">JP213</strain>
    </source>
</reference>
<evidence type="ECO:0000256" key="1">
    <source>
        <dbReference type="ARBA" id="ARBA00004141"/>
    </source>
</evidence>
<proteinExistence type="inferred from homology"/>
<evidence type="ECO:0000256" key="4">
    <source>
        <dbReference type="ARBA" id="ARBA00022989"/>
    </source>
</evidence>
<comment type="similarity">
    <text evidence="2 6">Belongs to the 4-toluene sulfonate uptake permease (TSUP) (TC 2.A.102) family.</text>
</comment>
<protein>
    <recommendedName>
        <fullName evidence="6">Probable membrane transporter protein</fullName>
    </recommendedName>
</protein>
<dbReference type="PANTHER" id="PTHR43701">
    <property type="entry name" value="MEMBRANE TRANSPORTER PROTEIN MJ0441-RELATED"/>
    <property type="match status" value="1"/>
</dbReference>
<dbReference type="EMBL" id="JADQBC010000017">
    <property type="protein sequence ID" value="MBR8827000.1"/>
    <property type="molecule type" value="Genomic_DNA"/>
</dbReference>
<feature type="transmembrane region" description="Helical" evidence="6">
    <location>
        <begin position="75"/>
        <end position="93"/>
    </location>
</feature>
<dbReference type="Pfam" id="PF01925">
    <property type="entry name" value="TauE"/>
    <property type="match status" value="1"/>
</dbReference>
<keyword evidence="4 6" id="KW-1133">Transmembrane helix</keyword>
<sequence length="256" mass="27066">MLSANWLLMLLGGLFSGLLAGLLGIGGGTVLVPLLVTFGSTPVEAVATSSLAIVMTSIAGSLQNWRMGFLDFRRVLYLGLPSLVTAQFGAYLADQMSDYLLLTTFGIFLIFNLFLSNLRQRVAAQENSPENQVINPILVRLGTGGAAGLLAGLFGVGGGLILVPLQMLLLGEKIKVAIITSLGVIVITAISATFGHAMRGNVLFYPGLILGAGGVVGSQISTRFLPKLPDKFVSFCFSAFLVILAVYTFWRALSSY</sequence>
<feature type="transmembrane region" description="Helical" evidence="6">
    <location>
        <begin position="174"/>
        <end position="195"/>
    </location>
</feature>
<comment type="caution">
    <text evidence="7">The sequence shown here is derived from an EMBL/GenBank/DDBJ whole genome shotgun (WGS) entry which is preliminary data.</text>
</comment>
<dbReference type="InterPro" id="IPR051598">
    <property type="entry name" value="TSUP/Inactive_protease-like"/>
</dbReference>
<evidence type="ECO:0000313" key="7">
    <source>
        <dbReference type="EMBL" id="MBR8827000.1"/>
    </source>
</evidence>
<feature type="transmembrane region" description="Helical" evidence="6">
    <location>
        <begin position="232"/>
        <end position="250"/>
    </location>
</feature>
<feature type="transmembrane region" description="Helical" evidence="6">
    <location>
        <begin position="99"/>
        <end position="116"/>
    </location>
</feature>
<keyword evidence="6" id="KW-1003">Cell membrane</keyword>
<evidence type="ECO:0000256" key="6">
    <source>
        <dbReference type="RuleBase" id="RU363041"/>
    </source>
</evidence>
<dbReference type="PANTHER" id="PTHR43701:SF2">
    <property type="entry name" value="MEMBRANE TRANSPORTER PROTEIN YJNA-RELATED"/>
    <property type="match status" value="1"/>
</dbReference>
<name>A0A941GP55_9CHRO</name>
<dbReference type="Proteomes" id="UP000767446">
    <property type="component" value="Unassembled WGS sequence"/>
</dbReference>
<keyword evidence="3 6" id="KW-0812">Transmembrane</keyword>
<dbReference type="GO" id="GO:0005886">
    <property type="term" value="C:plasma membrane"/>
    <property type="evidence" value="ECO:0007669"/>
    <property type="project" value="UniProtKB-SubCell"/>
</dbReference>
<dbReference type="InterPro" id="IPR002781">
    <property type="entry name" value="TM_pro_TauE-like"/>
</dbReference>
<organism evidence="7 8">
    <name type="scientific">Gomphosphaeria aponina SAG 52.96 = DSM 107014</name>
    <dbReference type="NCBI Taxonomy" id="1521640"/>
    <lineage>
        <taxon>Bacteria</taxon>
        <taxon>Bacillati</taxon>
        <taxon>Cyanobacteriota</taxon>
        <taxon>Cyanophyceae</taxon>
        <taxon>Oscillatoriophycideae</taxon>
        <taxon>Chroococcales</taxon>
        <taxon>Gomphosphaeriaceae</taxon>
        <taxon>Gomphosphaeria</taxon>
    </lineage>
</organism>
<evidence type="ECO:0000256" key="5">
    <source>
        <dbReference type="ARBA" id="ARBA00023136"/>
    </source>
</evidence>
<accession>A0A941GP55</accession>
<dbReference type="AlphaFoldDB" id="A0A941GP55"/>
<feature type="transmembrane region" description="Helical" evidence="6">
    <location>
        <begin position="45"/>
        <end position="63"/>
    </location>
</feature>